<protein>
    <recommendedName>
        <fullName evidence="1">Reverse transcriptase domain-containing protein</fullName>
    </recommendedName>
</protein>
<keyword evidence="3" id="KW-1185">Reference proteome</keyword>
<proteinExistence type="predicted"/>
<feature type="domain" description="Reverse transcriptase" evidence="1">
    <location>
        <begin position="1"/>
        <end position="140"/>
    </location>
</feature>
<dbReference type="PANTHER" id="PTHR47027:SF20">
    <property type="entry name" value="REVERSE TRANSCRIPTASE-LIKE PROTEIN WITH RNA-DIRECTED DNA POLYMERASE DOMAIN"/>
    <property type="match status" value="1"/>
</dbReference>
<evidence type="ECO:0000313" key="3">
    <source>
        <dbReference type="Proteomes" id="UP000054495"/>
    </source>
</evidence>
<accession>A0A0D6LPQ3</accession>
<dbReference type="InterPro" id="IPR000477">
    <property type="entry name" value="RT_dom"/>
</dbReference>
<dbReference type="Proteomes" id="UP000054495">
    <property type="component" value="Unassembled WGS sequence"/>
</dbReference>
<gene>
    <name evidence="2" type="ORF">ANCCEY_07090</name>
</gene>
<dbReference type="AlphaFoldDB" id="A0A0D6LPQ3"/>
<dbReference type="Pfam" id="PF00078">
    <property type="entry name" value="RVT_1"/>
    <property type="match status" value="1"/>
</dbReference>
<name>A0A0D6LPQ3_9BILA</name>
<organism evidence="2 3">
    <name type="scientific">Ancylostoma ceylanicum</name>
    <dbReference type="NCBI Taxonomy" id="53326"/>
    <lineage>
        <taxon>Eukaryota</taxon>
        <taxon>Metazoa</taxon>
        <taxon>Ecdysozoa</taxon>
        <taxon>Nematoda</taxon>
        <taxon>Chromadorea</taxon>
        <taxon>Rhabditida</taxon>
        <taxon>Rhabditina</taxon>
        <taxon>Rhabditomorpha</taxon>
        <taxon>Strongyloidea</taxon>
        <taxon>Ancylostomatidae</taxon>
        <taxon>Ancylostomatinae</taxon>
        <taxon>Ancylostoma</taxon>
    </lineage>
</organism>
<sequence length="140" mass="16158">MEAIQFLRRAFDTVQSEPVLAALGNQGEPTQYTGIFRELYNNFTTRILQFYDDITIDVRRSVRQGDTASPNLFTATFEDVTRRLEWDNMGVRVDRRLLHHLRFASDVVLTTPNITQAERMLADFDDACGKIGLQEKLLKM</sequence>
<evidence type="ECO:0000313" key="2">
    <source>
        <dbReference type="EMBL" id="EPB73839.1"/>
    </source>
</evidence>
<dbReference type="EMBL" id="KE124969">
    <property type="protein sequence ID" value="EPB73839.1"/>
    <property type="molecule type" value="Genomic_DNA"/>
</dbReference>
<dbReference type="PANTHER" id="PTHR47027">
    <property type="entry name" value="REVERSE TRANSCRIPTASE DOMAIN-CONTAINING PROTEIN"/>
    <property type="match status" value="1"/>
</dbReference>
<evidence type="ECO:0000259" key="1">
    <source>
        <dbReference type="PROSITE" id="PS50878"/>
    </source>
</evidence>
<dbReference type="PROSITE" id="PS50878">
    <property type="entry name" value="RT_POL"/>
    <property type="match status" value="1"/>
</dbReference>
<reference evidence="2 3" key="1">
    <citation type="submission" date="2013-05" db="EMBL/GenBank/DDBJ databases">
        <title>Draft genome of the parasitic nematode Anyclostoma ceylanicum.</title>
        <authorList>
            <person name="Mitreva M."/>
        </authorList>
    </citation>
    <scope>NUCLEOTIDE SEQUENCE [LARGE SCALE GENOMIC DNA]</scope>
</reference>